<feature type="transmembrane region" description="Helical" evidence="1">
    <location>
        <begin position="61"/>
        <end position="82"/>
    </location>
</feature>
<dbReference type="Proteomes" id="UP000274131">
    <property type="component" value="Unassembled WGS sequence"/>
</dbReference>
<keyword evidence="1" id="KW-0812">Transmembrane</keyword>
<evidence type="ECO:0000313" key="4">
    <source>
        <dbReference type="WBParaSite" id="EVEC_0001046701-mRNA-1"/>
    </source>
</evidence>
<keyword evidence="1" id="KW-1133">Transmembrane helix</keyword>
<evidence type="ECO:0000313" key="3">
    <source>
        <dbReference type="Proteomes" id="UP000274131"/>
    </source>
</evidence>
<keyword evidence="1" id="KW-0472">Membrane</keyword>
<reference evidence="2 3" key="2">
    <citation type="submission" date="2018-10" db="EMBL/GenBank/DDBJ databases">
        <authorList>
            <consortium name="Pathogen Informatics"/>
        </authorList>
    </citation>
    <scope>NUCLEOTIDE SEQUENCE [LARGE SCALE GENOMIC DNA]</scope>
</reference>
<proteinExistence type="predicted"/>
<protein>
    <submittedName>
        <fullName evidence="4">Transmembrane protein</fullName>
    </submittedName>
</protein>
<name>A0A0N4VI16_ENTVE</name>
<accession>A0A0N4VI16</accession>
<dbReference type="EMBL" id="UXUI01010313">
    <property type="protein sequence ID" value="VDD95061.1"/>
    <property type="molecule type" value="Genomic_DNA"/>
</dbReference>
<keyword evidence="3" id="KW-1185">Reference proteome</keyword>
<evidence type="ECO:0000256" key="1">
    <source>
        <dbReference type="SAM" id="Phobius"/>
    </source>
</evidence>
<reference evidence="4" key="1">
    <citation type="submission" date="2017-02" db="UniProtKB">
        <authorList>
            <consortium name="WormBaseParasite"/>
        </authorList>
    </citation>
    <scope>IDENTIFICATION</scope>
</reference>
<evidence type="ECO:0000313" key="2">
    <source>
        <dbReference type="EMBL" id="VDD95061.1"/>
    </source>
</evidence>
<sequence>MITVTTIHLWTIMDSNGKRVVSGKKRCIRVDEGWSDGVREVGGGYLLCVIVRTSKAAKRDWMLLLAIVVAATAFRGEVDVLIENY</sequence>
<organism evidence="4">
    <name type="scientific">Enterobius vermicularis</name>
    <name type="common">Human pinworm</name>
    <dbReference type="NCBI Taxonomy" id="51028"/>
    <lineage>
        <taxon>Eukaryota</taxon>
        <taxon>Metazoa</taxon>
        <taxon>Ecdysozoa</taxon>
        <taxon>Nematoda</taxon>
        <taxon>Chromadorea</taxon>
        <taxon>Rhabditida</taxon>
        <taxon>Spirurina</taxon>
        <taxon>Oxyuridomorpha</taxon>
        <taxon>Oxyuroidea</taxon>
        <taxon>Oxyuridae</taxon>
        <taxon>Enterobius</taxon>
    </lineage>
</organism>
<dbReference type="AlphaFoldDB" id="A0A0N4VI16"/>
<gene>
    <name evidence="2" type="ORF">EVEC_LOCUS9812</name>
</gene>
<dbReference type="WBParaSite" id="EVEC_0001046701-mRNA-1">
    <property type="protein sequence ID" value="EVEC_0001046701-mRNA-1"/>
    <property type="gene ID" value="EVEC_0001046701"/>
</dbReference>